<proteinExistence type="inferred from homology"/>
<feature type="compositionally biased region" description="Low complexity" evidence="12">
    <location>
        <begin position="147"/>
        <end position="164"/>
    </location>
</feature>
<evidence type="ECO:0000313" key="15">
    <source>
        <dbReference type="Proteomes" id="UP000319801"/>
    </source>
</evidence>
<feature type="region of interest" description="Disordered" evidence="12">
    <location>
        <begin position="1112"/>
        <end position="1192"/>
    </location>
</feature>
<dbReference type="InterPro" id="IPR051565">
    <property type="entry name" value="Sal_C2H2-zinc-finger"/>
</dbReference>
<dbReference type="InterPro" id="IPR013087">
    <property type="entry name" value="Znf_C2H2_type"/>
</dbReference>
<dbReference type="Proteomes" id="UP000319801">
    <property type="component" value="Unassembled WGS sequence"/>
</dbReference>
<dbReference type="PROSITE" id="PS50157">
    <property type="entry name" value="ZINC_FINGER_C2H2_2"/>
    <property type="match status" value="6"/>
</dbReference>
<feature type="domain" description="C2H2-type" evidence="13">
    <location>
        <begin position="747"/>
        <end position="774"/>
    </location>
</feature>
<reference evidence="14 15" key="1">
    <citation type="journal article" date="2019" name="Genome Biol. Evol.">
        <title>Whole-Genome Sequencing of the Giant Devil Catfish, Bagarius yarrelli.</title>
        <authorList>
            <person name="Jiang W."/>
            <person name="Lv Y."/>
            <person name="Cheng L."/>
            <person name="Yang K."/>
            <person name="Chao B."/>
            <person name="Wang X."/>
            <person name="Li Y."/>
            <person name="Pan X."/>
            <person name="You X."/>
            <person name="Zhang Y."/>
            <person name="Yang J."/>
            <person name="Li J."/>
            <person name="Zhang X."/>
            <person name="Liu S."/>
            <person name="Sun C."/>
            <person name="Yang J."/>
            <person name="Shi Q."/>
        </authorList>
    </citation>
    <scope>NUCLEOTIDE SEQUENCE [LARGE SCALE GENOMIC DNA]</scope>
    <source>
        <strain evidence="14">JWS20170419001</strain>
        <tissue evidence="14">Muscle</tissue>
    </source>
</reference>
<evidence type="ECO:0000256" key="5">
    <source>
        <dbReference type="ARBA" id="ARBA00022833"/>
    </source>
</evidence>
<feature type="compositionally biased region" description="Polar residues" evidence="12">
    <location>
        <begin position="662"/>
        <end position="676"/>
    </location>
</feature>
<evidence type="ECO:0000256" key="12">
    <source>
        <dbReference type="SAM" id="MobiDB-lite"/>
    </source>
</evidence>
<feature type="compositionally biased region" description="Polar residues" evidence="12">
    <location>
        <begin position="135"/>
        <end position="146"/>
    </location>
</feature>
<feature type="compositionally biased region" description="Low complexity" evidence="12">
    <location>
        <begin position="239"/>
        <end position="258"/>
    </location>
</feature>
<dbReference type="GO" id="GO:0000978">
    <property type="term" value="F:RNA polymerase II cis-regulatory region sequence-specific DNA binding"/>
    <property type="evidence" value="ECO:0007669"/>
    <property type="project" value="TreeGrafter"/>
</dbReference>
<keyword evidence="15" id="KW-1185">Reference proteome</keyword>
<keyword evidence="9" id="KW-0539">Nucleus</keyword>
<feature type="region of interest" description="Disordered" evidence="12">
    <location>
        <begin position="232"/>
        <end position="258"/>
    </location>
</feature>
<feature type="domain" description="C2H2-type" evidence="13">
    <location>
        <begin position="373"/>
        <end position="400"/>
    </location>
</feature>
<dbReference type="Gene3D" id="3.30.160.60">
    <property type="entry name" value="Classic Zinc Finger"/>
    <property type="match status" value="4"/>
</dbReference>
<feature type="compositionally biased region" description="Low complexity" evidence="12">
    <location>
        <begin position="623"/>
        <end position="638"/>
    </location>
</feature>
<organism evidence="14 15">
    <name type="scientific">Bagarius yarrelli</name>
    <name type="common">Goonch</name>
    <name type="synonym">Bagrus yarrelli</name>
    <dbReference type="NCBI Taxonomy" id="175774"/>
    <lineage>
        <taxon>Eukaryota</taxon>
        <taxon>Metazoa</taxon>
        <taxon>Chordata</taxon>
        <taxon>Craniata</taxon>
        <taxon>Vertebrata</taxon>
        <taxon>Euteleostomi</taxon>
        <taxon>Actinopterygii</taxon>
        <taxon>Neopterygii</taxon>
        <taxon>Teleostei</taxon>
        <taxon>Ostariophysi</taxon>
        <taxon>Siluriformes</taxon>
        <taxon>Sisoridae</taxon>
        <taxon>Sisorinae</taxon>
        <taxon>Bagarius</taxon>
    </lineage>
</organism>
<feature type="compositionally biased region" description="Polar residues" evidence="12">
    <location>
        <begin position="167"/>
        <end position="178"/>
    </location>
</feature>
<keyword evidence="3" id="KW-0677">Repeat</keyword>
<feature type="compositionally biased region" description="Polar residues" evidence="12">
    <location>
        <begin position="900"/>
        <end position="912"/>
    </location>
</feature>
<feature type="compositionally biased region" description="Polar residues" evidence="12">
    <location>
        <begin position="93"/>
        <end position="105"/>
    </location>
</feature>
<dbReference type="AlphaFoldDB" id="A0A556TZ47"/>
<feature type="compositionally biased region" description="Low complexity" evidence="12">
    <location>
        <begin position="563"/>
        <end position="573"/>
    </location>
</feature>
<keyword evidence="8" id="KW-0804">Transcription</keyword>
<feature type="domain" description="C2H2-type" evidence="13">
    <location>
        <begin position="719"/>
        <end position="746"/>
    </location>
</feature>
<feature type="compositionally biased region" description="Basic and acidic residues" evidence="12">
    <location>
        <begin position="1161"/>
        <end position="1175"/>
    </location>
</feature>
<keyword evidence="4 11" id="KW-0863">Zinc-finger</keyword>
<accession>A0A556TZ47</accession>
<feature type="region of interest" description="Disordered" evidence="12">
    <location>
        <begin position="1"/>
        <end position="183"/>
    </location>
</feature>
<dbReference type="FunFam" id="3.30.160.60:FF:000556">
    <property type="entry name" value="sal-like protein 2 isoform X2"/>
    <property type="match status" value="1"/>
</dbReference>
<feature type="domain" description="C2H2-type" evidence="13">
    <location>
        <begin position="1100"/>
        <end position="1127"/>
    </location>
</feature>
<feature type="compositionally biased region" description="Polar residues" evidence="12">
    <location>
        <begin position="1150"/>
        <end position="1160"/>
    </location>
</feature>
<sequence length="1192" mass="126884">MSRRKQKRPQQLVNADSGGTCLASQDNQLDVKSPSNSLVSEPTSSSSSSPSHSSLQDCQPPLAPRPSPGGLHAPSLPTESSSPPHWPSHIVPYTTSLPNTHSSLSPDFPHPSLSSQTQSPPPVQQKASHIPVHQPHSTISSPQMGISATTSGLSSSSSSLNAMSHPRSPNSTHQTTPSLPDEVHVPPTLAVLLEELRVLQQRQIHQMQMTEEICRQVIRLGGVITNQDAASLETTPKNSESLSPSLTTSGSSQATASSIPSTFPTLIAESVSNLNICNTNGHKDSYCSSSSTPSTTASSLVSSGASVLPLSLSLGIPRYLHEKSSNTSLSQTSAVSYQTPSLITSSTQEQLSLSSGMGASAPTLSTSTGRQQHVCRFCGKVLSSDSSLQIHLRSHTGERPYQCPVCLSRFTTRGNLKAHFLRHREQNPELSLSLLPPALSEQNQSGSGLVAVQRRRKRRAEDEEPFAVKGGVSVPDSLALGFLSGSSSRLSSSSLPLPPSVDLALLSTAHSLLQLNRSSTSTMASASAGIQSSSASTTLSSSSSATTNQLKSAKQQRFDENTPPHSTIHPTSPYSQLAHLPKILFPSGPSPHHPGLALLRPPHLPSPHPQLTFPFSPYPKPQASSPSSSSPSSATATSDTCKLQRLAQKLEKQPQSKPFGEGQTSGSAQANDVSTTTNTISEYRREMMTTLGLNPNTNSDLSTQNISGAISSLHSLVPNQCGVCLRVLSCPRALRLHQATHLGERPFPCKLCGRSFSTKGSLRAHLATHRSRPPNTRTQNSCPLCQRKFTNAVVLQHHIRMHLGGQLPPEGSEDLGTEEQADGISSVILPKSIQSLPLNMSMSVSPSIASTIQFSTVSRTSTSPDAKQAEDSAKDACDTPASKVNMITDKVFEKKDPASPFTSDGTSANSSPSKDEADNDANSSGVSDYSLNVLKSLHNKPQIGSSVTKSKDDDENIPLSLCTRTSSQEQTSHLLVSEPKSNLQSAALDLSPALTPPSSPSLQPKSELHRDTQKAMPFHGKGMPLEISEGDESLASKGTIEEKSENIMPKDGQDSKGKEGVIKPSEKIQRNWVKDEVEIEASQPNPPAIPPQPARSEKPFSCMHCGKEYASRSGLKGHMKIHSEGMTSEQNTSVIPQSSEKNNKDATEAGPQTSDGNLQENLEKGMEKISEKLALTDETAGSAGGQEHEDRV</sequence>
<dbReference type="GO" id="GO:0005634">
    <property type="term" value="C:nucleus"/>
    <property type="evidence" value="ECO:0007669"/>
    <property type="project" value="UniProtKB-SubCell"/>
</dbReference>
<evidence type="ECO:0000256" key="4">
    <source>
        <dbReference type="ARBA" id="ARBA00022771"/>
    </source>
</evidence>
<evidence type="ECO:0000259" key="13">
    <source>
        <dbReference type="PROSITE" id="PS50157"/>
    </source>
</evidence>
<dbReference type="InterPro" id="IPR036236">
    <property type="entry name" value="Znf_C2H2_sf"/>
</dbReference>
<evidence type="ECO:0000256" key="2">
    <source>
        <dbReference type="ARBA" id="ARBA00022723"/>
    </source>
</evidence>
<feature type="region of interest" description="Disordered" evidence="12">
    <location>
        <begin position="441"/>
        <end position="468"/>
    </location>
</feature>
<protein>
    <submittedName>
        <fullName evidence="14">Sal-like protein 2</fullName>
    </submittedName>
</protein>
<evidence type="ECO:0000256" key="10">
    <source>
        <dbReference type="ARBA" id="ARBA00038474"/>
    </source>
</evidence>
<dbReference type="SUPFAM" id="SSF57667">
    <property type="entry name" value="beta-beta-alpha zinc fingers"/>
    <property type="match status" value="3"/>
</dbReference>
<dbReference type="GO" id="GO:0008270">
    <property type="term" value="F:zinc ion binding"/>
    <property type="evidence" value="ECO:0007669"/>
    <property type="project" value="UniProtKB-KW"/>
</dbReference>
<feature type="domain" description="C2H2-type" evidence="13">
    <location>
        <begin position="401"/>
        <end position="428"/>
    </location>
</feature>
<feature type="compositionally biased region" description="Basic and acidic residues" evidence="12">
    <location>
        <begin position="867"/>
        <end position="877"/>
    </location>
</feature>
<dbReference type="PROSITE" id="PS00028">
    <property type="entry name" value="ZINC_FINGER_C2H2_1"/>
    <property type="match status" value="6"/>
</dbReference>
<evidence type="ECO:0000313" key="14">
    <source>
        <dbReference type="EMBL" id="TSL40968.1"/>
    </source>
</evidence>
<feature type="domain" description="C2H2-type" evidence="13">
    <location>
        <begin position="780"/>
        <end position="807"/>
    </location>
</feature>
<feature type="compositionally biased region" description="Pro residues" evidence="12">
    <location>
        <begin position="1084"/>
        <end position="1093"/>
    </location>
</feature>
<keyword evidence="5" id="KW-0862">Zinc</keyword>
<evidence type="ECO:0000256" key="1">
    <source>
        <dbReference type="ARBA" id="ARBA00004123"/>
    </source>
</evidence>
<dbReference type="GO" id="GO:0000122">
    <property type="term" value="P:negative regulation of transcription by RNA polymerase II"/>
    <property type="evidence" value="ECO:0007669"/>
    <property type="project" value="UniProtKB-ARBA"/>
</dbReference>
<evidence type="ECO:0000256" key="3">
    <source>
        <dbReference type="ARBA" id="ARBA00022737"/>
    </source>
</evidence>
<evidence type="ECO:0000256" key="11">
    <source>
        <dbReference type="PROSITE-ProRule" id="PRU00042"/>
    </source>
</evidence>
<dbReference type="SMART" id="SM00355">
    <property type="entry name" value="ZnF_C2H2"/>
    <property type="match status" value="6"/>
</dbReference>
<name>A0A556TZ47_BAGYA</name>
<evidence type="ECO:0000256" key="6">
    <source>
        <dbReference type="ARBA" id="ARBA00023015"/>
    </source>
</evidence>
<dbReference type="EMBL" id="VCAZ01000031">
    <property type="protein sequence ID" value="TSL40968.1"/>
    <property type="molecule type" value="Genomic_DNA"/>
</dbReference>
<feature type="region of interest" description="Disordered" evidence="12">
    <location>
        <begin position="942"/>
        <end position="1100"/>
    </location>
</feature>
<comment type="subcellular location">
    <subcellularLocation>
        <location evidence="1">Nucleus</location>
    </subcellularLocation>
</comment>
<feature type="compositionally biased region" description="Low complexity" evidence="12">
    <location>
        <begin position="33"/>
        <end position="54"/>
    </location>
</feature>
<comment type="similarity">
    <text evidence="10">Belongs to the sal C2H2-type zinc-finger protein family.</text>
</comment>
<comment type="caution">
    <text evidence="14">The sequence shown here is derived from an EMBL/GenBank/DDBJ whole genome shotgun (WGS) entry which is preliminary data.</text>
</comment>
<evidence type="ECO:0000256" key="8">
    <source>
        <dbReference type="ARBA" id="ARBA00023163"/>
    </source>
</evidence>
<keyword evidence="2" id="KW-0479">Metal-binding</keyword>
<gene>
    <name evidence="14" type="ORF">Baya_7047</name>
</gene>
<feature type="compositionally biased region" description="Polar residues" evidence="12">
    <location>
        <begin position="962"/>
        <end position="984"/>
    </location>
</feature>
<evidence type="ECO:0000256" key="7">
    <source>
        <dbReference type="ARBA" id="ARBA00023125"/>
    </source>
</evidence>
<evidence type="ECO:0000256" key="9">
    <source>
        <dbReference type="ARBA" id="ARBA00023242"/>
    </source>
</evidence>
<feature type="region of interest" description="Disordered" evidence="12">
    <location>
        <begin position="533"/>
        <end position="676"/>
    </location>
</feature>
<dbReference type="Pfam" id="PF00096">
    <property type="entry name" value="zf-C2H2"/>
    <property type="match status" value="5"/>
</dbReference>
<feature type="compositionally biased region" description="Basic and acidic residues" evidence="12">
    <location>
        <begin position="1051"/>
        <end position="1076"/>
    </location>
</feature>
<feature type="compositionally biased region" description="Low complexity" evidence="12">
    <location>
        <begin position="533"/>
        <end position="547"/>
    </location>
</feature>
<dbReference type="GO" id="GO:0000981">
    <property type="term" value="F:DNA-binding transcription factor activity, RNA polymerase II-specific"/>
    <property type="evidence" value="ECO:0007669"/>
    <property type="project" value="TreeGrafter"/>
</dbReference>
<feature type="region of interest" description="Disordered" evidence="12">
    <location>
        <begin position="859"/>
        <end position="927"/>
    </location>
</feature>
<dbReference type="PANTHER" id="PTHR23233">
    <property type="entry name" value="SAL-LIKE PROTEIN"/>
    <property type="match status" value="1"/>
</dbReference>
<dbReference type="FunFam" id="3.30.160.60:FF:000025">
    <property type="entry name" value="Spalt-like transcription factor 1"/>
    <property type="match status" value="1"/>
</dbReference>
<feature type="compositionally biased region" description="Polar residues" evidence="12">
    <location>
        <begin position="1125"/>
        <end position="1140"/>
    </location>
</feature>
<keyword evidence="6" id="KW-0805">Transcription regulation</keyword>
<dbReference type="OrthoDB" id="8922241at2759"/>
<dbReference type="PANTHER" id="PTHR23233:SF85">
    <property type="entry name" value="SAL-LIKE PROTEIN 2"/>
    <property type="match status" value="1"/>
</dbReference>
<keyword evidence="7" id="KW-0238">DNA-binding</keyword>
<dbReference type="FunFam" id="3.30.160.60:FF:001465">
    <property type="entry name" value="Zinc finger protein 560"/>
    <property type="match status" value="1"/>
</dbReference>